<gene>
    <name evidence="5" type="ORF">GCM10007304_07430</name>
</gene>
<keyword evidence="3" id="KW-0443">Lipid metabolism</keyword>
<dbReference type="Gene3D" id="3.40.50.1820">
    <property type="entry name" value="alpha/beta hydrolase"/>
    <property type="match status" value="1"/>
</dbReference>
<dbReference type="GO" id="GO:0003847">
    <property type="term" value="F:1-alkyl-2-acetylglycerophosphocholine esterase activity"/>
    <property type="evidence" value="ECO:0007669"/>
    <property type="project" value="TreeGrafter"/>
</dbReference>
<dbReference type="PANTHER" id="PTHR10272:SF0">
    <property type="entry name" value="PLATELET-ACTIVATING FACTOR ACETYLHYDROLASE"/>
    <property type="match status" value="1"/>
</dbReference>
<keyword evidence="2" id="KW-0442">Lipid degradation</keyword>
<evidence type="ECO:0000256" key="4">
    <source>
        <dbReference type="SAM" id="SignalP"/>
    </source>
</evidence>
<sequence>MNAKIALVAAAMLLSITACAGPLGKITVGDHPELPTASAPALPAPTGDLPVGSTVVDLIDESRPDPWVPDERRELITTVWYPADPEGPNFVPAQYMTVDESTRFMATQSVDVPADVLSTVTTNSTPNAAPIPAERSRPLVVLSPGFSFPRATLTGLAEDFASRGYVVIGIDHVHESWGTSLPDGRVAECVACEGELDGPKVTSSRAQDISFVLDRFFGKDPMWPGAVSVDPNRIAVGGHSIGGSSALQTMLADPRVDSGFDLDGTLFPPLATDLDRPFLILEAESHPTQDTSLDETWEHLRGVREREVVPGTTHSSFTDLAPLADAVGTPLQKLAGDEAMRITRERTVRFLDRVFS</sequence>
<proteinExistence type="predicted"/>
<dbReference type="PANTHER" id="PTHR10272">
    <property type="entry name" value="PLATELET-ACTIVATING FACTOR ACETYLHYDROLASE"/>
    <property type="match status" value="1"/>
</dbReference>
<dbReference type="GO" id="GO:0016042">
    <property type="term" value="P:lipid catabolic process"/>
    <property type="evidence" value="ECO:0007669"/>
    <property type="project" value="UniProtKB-KW"/>
</dbReference>
<evidence type="ECO:0000256" key="2">
    <source>
        <dbReference type="ARBA" id="ARBA00022963"/>
    </source>
</evidence>
<feature type="chain" id="PRO_5037942362" evidence="4">
    <location>
        <begin position="21"/>
        <end position="356"/>
    </location>
</feature>
<evidence type="ECO:0000256" key="1">
    <source>
        <dbReference type="ARBA" id="ARBA00022801"/>
    </source>
</evidence>
<reference evidence="5" key="2">
    <citation type="submission" date="2020-09" db="EMBL/GenBank/DDBJ databases">
        <authorList>
            <person name="Sun Q."/>
            <person name="Sedlacek I."/>
        </authorList>
    </citation>
    <scope>NUCLEOTIDE SEQUENCE</scope>
    <source>
        <strain evidence="5">CCM 7905</strain>
    </source>
</reference>
<dbReference type="EMBL" id="BMCU01000001">
    <property type="protein sequence ID" value="GGF96021.1"/>
    <property type="molecule type" value="Genomic_DNA"/>
</dbReference>
<dbReference type="Pfam" id="PF03403">
    <property type="entry name" value="PAF-AH_p_II"/>
    <property type="match status" value="1"/>
</dbReference>
<keyword evidence="6" id="KW-1185">Reference proteome</keyword>
<dbReference type="AlphaFoldDB" id="A0A917FQI0"/>
<evidence type="ECO:0000313" key="5">
    <source>
        <dbReference type="EMBL" id="GGF96021.1"/>
    </source>
</evidence>
<reference evidence="5" key="1">
    <citation type="journal article" date="2014" name="Int. J. Syst. Evol. Microbiol.">
        <title>Complete genome sequence of Corynebacterium casei LMG S-19264T (=DSM 44701T), isolated from a smear-ripened cheese.</title>
        <authorList>
            <consortium name="US DOE Joint Genome Institute (JGI-PGF)"/>
            <person name="Walter F."/>
            <person name="Albersmeier A."/>
            <person name="Kalinowski J."/>
            <person name="Ruckert C."/>
        </authorList>
    </citation>
    <scope>NUCLEOTIDE SEQUENCE</scope>
    <source>
        <strain evidence="5">CCM 7905</strain>
    </source>
</reference>
<dbReference type="InterPro" id="IPR029058">
    <property type="entry name" value="AB_hydrolase_fold"/>
</dbReference>
<feature type="signal peptide" evidence="4">
    <location>
        <begin position="1"/>
        <end position="20"/>
    </location>
</feature>
<dbReference type="RefSeq" id="WP_188543317.1">
    <property type="nucleotide sequence ID" value="NZ_BMCU01000001.1"/>
</dbReference>
<dbReference type="SUPFAM" id="SSF53474">
    <property type="entry name" value="alpha/beta-Hydrolases"/>
    <property type="match status" value="1"/>
</dbReference>
<accession>A0A917FQI0</accession>
<comment type="caution">
    <text evidence="5">The sequence shown here is derived from an EMBL/GenBank/DDBJ whole genome shotgun (WGS) entry which is preliminary data.</text>
</comment>
<dbReference type="Proteomes" id="UP000654257">
    <property type="component" value="Unassembled WGS sequence"/>
</dbReference>
<dbReference type="PROSITE" id="PS51257">
    <property type="entry name" value="PROKAR_LIPOPROTEIN"/>
    <property type="match status" value="1"/>
</dbReference>
<organism evidence="5 6">
    <name type="scientific">Rhodococcoides trifolii</name>
    <dbReference type="NCBI Taxonomy" id="908250"/>
    <lineage>
        <taxon>Bacteria</taxon>
        <taxon>Bacillati</taxon>
        <taxon>Actinomycetota</taxon>
        <taxon>Actinomycetes</taxon>
        <taxon>Mycobacteriales</taxon>
        <taxon>Nocardiaceae</taxon>
        <taxon>Rhodococcoides</taxon>
    </lineage>
</organism>
<keyword evidence="1" id="KW-0378">Hydrolase</keyword>
<evidence type="ECO:0000313" key="6">
    <source>
        <dbReference type="Proteomes" id="UP000654257"/>
    </source>
</evidence>
<keyword evidence="4" id="KW-0732">Signal</keyword>
<evidence type="ECO:0000256" key="3">
    <source>
        <dbReference type="ARBA" id="ARBA00023098"/>
    </source>
</evidence>
<name>A0A917FQI0_9NOCA</name>
<protein>
    <submittedName>
        <fullName evidence="5">Lipase</fullName>
    </submittedName>
</protein>